<organism evidence="1 3">
    <name type="scientific">Sphingomonas ginsenosidivorax</name>
    <dbReference type="NCBI Taxonomy" id="862135"/>
    <lineage>
        <taxon>Bacteria</taxon>
        <taxon>Pseudomonadati</taxon>
        <taxon>Pseudomonadota</taxon>
        <taxon>Alphaproteobacteria</taxon>
        <taxon>Sphingomonadales</taxon>
        <taxon>Sphingomonadaceae</taxon>
        <taxon>Sphingomonas</taxon>
    </lineage>
</organism>
<accession>A0A5C6U4N4</accession>
<dbReference type="EMBL" id="VOQR01000002">
    <property type="protein sequence ID" value="TXC68045.1"/>
    <property type="molecule type" value="Genomic_DNA"/>
</dbReference>
<evidence type="ECO:0000313" key="1">
    <source>
        <dbReference type="EMBL" id="TXC67933.1"/>
    </source>
</evidence>
<evidence type="ECO:0000313" key="3">
    <source>
        <dbReference type="Proteomes" id="UP000321250"/>
    </source>
</evidence>
<comment type="caution">
    <text evidence="1">The sequence shown here is derived from an EMBL/GenBank/DDBJ whole genome shotgun (WGS) entry which is preliminary data.</text>
</comment>
<dbReference type="EMBL" id="VOQR01000002">
    <property type="protein sequence ID" value="TXC67933.1"/>
    <property type="molecule type" value="Genomic_DNA"/>
</dbReference>
<reference evidence="1" key="2">
    <citation type="submission" date="2019-08" db="EMBL/GenBank/DDBJ databases">
        <authorList>
            <person name="Im W.-T."/>
        </authorList>
    </citation>
    <scope>NUCLEOTIDE SEQUENCE</scope>
    <source>
        <strain evidence="1">KHI67</strain>
    </source>
</reference>
<proteinExistence type="predicted"/>
<dbReference type="RefSeq" id="WP_147084323.1">
    <property type="nucleotide sequence ID" value="NZ_VOQR01000002.1"/>
</dbReference>
<dbReference type="Proteomes" id="UP000321250">
    <property type="component" value="Unassembled WGS sequence"/>
</dbReference>
<gene>
    <name evidence="1" type="ORF">FSB78_18220</name>
    <name evidence="2" type="ORF">FSB78_18930</name>
</gene>
<protein>
    <submittedName>
        <fullName evidence="1">Uncharacterized protein</fullName>
    </submittedName>
</protein>
<sequence>MTALPRGQRIIIALSIHILRTGVARCSDTRVDSAEVRLALRCLLPHCPKRWPLELYWDAAQQENEIGRAQGVTAAFNGIVRQLRRAGRYEESIVPVQ</sequence>
<dbReference type="OrthoDB" id="7474285at2"/>
<keyword evidence="3" id="KW-1185">Reference proteome</keyword>
<dbReference type="AlphaFoldDB" id="A0A5C6U4N4"/>
<name>A0A5C6U4N4_9SPHN</name>
<reference evidence="1 3" key="1">
    <citation type="journal article" date="2013" name="Antonie Van Leeuwenhoek">
        <title>Sphingomonas ginsenosidivorax sp. nov., with the ability to transform ginsenosides.</title>
        <authorList>
            <person name="Jin X.F."/>
            <person name="Kim J.K."/>
            <person name="Liu Q.M."/>
            <person name="Kang M.S."/>
            <person name="He D."/>
            <person name="Jin F.X."/>
            <person name="Kim S.C."/>
            <person name="Im W.T."/>
        </authorList>
    </citation>
    <scope>NUCLEOTIDE SEQUENCE [LARGE SCALE GENOMIC DNA]</scope>
    <source>
        <strain evidence="1 3">KHI67</strain>
    </source>
</reference>
<evidence type="ECO:0000313" key="2">
    <source>
        <dbReference type="EMBL" id="TXC68045.1"/>
    </source>
</evidence>